<evidence type="ECO:0000313" key="2">
    <source>
        <dbReference type="EMBL" id="KAK1696688.1"/>
    </source>
</evidence>
<name>A0AAD8U2W4_LOLMU</name>
<dbReference type="EMBL" id="JAUUTY010000001">
    <property type="protein sequence ID" value="KAK1696688.1"/>
    <property type="molecule type" value="Genomic_DNA"/>
</dbReference>
<sequence>MDQIETDIAAMRAQGAEVALALKVMGDTLSFMGAWMSRVDNTIDVLKTSIDAVVVHVMRLKTDQTPVAVARASRPNGLGDEQAHQGPGQGWDHQTENHEALSNSKCQQMLILVDSGSSSNFISAKMVKRLKMPTMVIAPAEVTIANGGTMSCQSMVPEVKWQCQGHTFATDLRVL</sequence>
<dbReference type="Gene3D" id="2.40.70.10">
    <property type="entry name" value="Acid Proteases"/>
    <property type="match status" value="1"/>
</dbReference>
<reference evidence="2" key="1">
    <citation type="submission" date="2023-07" db="EMBL/GenBank/DDBJ databases">
        <title>A chromosome-level genome assembly of Lolium multiflorum.</title>
        <authorList>
            <person name="Chen Y."/>
            <person name="Copetti D."/>
            <person name="Kolliker R."/>
            <person name="Studer B."/>
        </authorList>
    </citation>
    <scope>NUCLEOTIDE SEQUENCE</scope>
    <source>
        <strain evidence="2">02402/16</strain>
        <tissue evidence="2">Leaf</tissue>
    </source>
</reference>
<dbReference type="InterPro" id="IPR021109">
    <property type="entry name" value="Peptidase_aspartic_dom_sf"/>
</dbReference>
<dbReference type="Pfam" id="PF08284">
    <property type="entry name" value="RVP_2"/>
    <property type="match status" value="1"/>
</dbReference>
<organism evidence="2 3">
    <name type="scientific">Lolium multiflorum</name>
    <name type="common">Italian ryegrass</name>
    <name type="synonym">Lolium perenne subsp. multiflorum</name>
    <dbReference type="NCBI Taxonomy" id="4521"/>
    <lineage>
        <taxon>Eukaryota</taxon>
        <taxon>Viridiplantae</taxon>
        <taxon>Streptophyta</taxon>
        <taxon>Embryophyta</taxon>
        <taxon>Tracheophyta</taxon>
        <taxon>Spermatophyta</taxon>
        <taxon>Magnoliopsida</taxon>
        <taxon>Liliopsida</taxon>
        <taxon>Poales</taxon>
        <taxon>Poaceae</taxon>
        <taxon>BOP clade</taxon>
        <taxon>Pooideae</taxon>
        <taxon>Poodae</taxon>
        <taxon>Poeae</taxon>
        <taxon>Poeae Chloroplast Group 2 (Poeae type)</taxon>
        <taxon>Loliodinae</taxon>
        <taxon>Loliinae</taxon>
        <taxon>Lolium</taxon>
    </lineage>
</organism>
<dbReference type="AlphaFoldDB" id="A0AAD8U2W4"/>
<protein>
    <submittedName>
        <fullName evidence="2">Uncharacterized protein</fullName>
    </submittedName>
</protein>
<feature type="region of interest" description="Disordered" evidence="1">
    <location>
        <begin position="74"/>
        <end position="95"/>
    </location>
</feature>
<gene>
    <name evidence="2" type="ORF">QYE76_013385</name>
</gene>
<evidence type="ECO:0000313" key="3">
    <source>
        <dbReference type="Proteomes" id="UP001231189"/>
    </source>
</evidence>
<evidence type="ECO:0000256" key="1">
    <source>
        <dbReference type="SAM" id="MobiDB-lite"/>
    </source>
</evidence>
<comment type="caution">
    <text evidence="2">The sequence shown here is derived from an EMBL/GenBank/DDBJ whole genome shotgun (WGS) entry which is preliminary data.</text>
</comment>
<dbReference type="Proteomes" id="UP001231189">
    <property type="component" value="Unassembled WGS sequence"/>
</dbReference>
<proteinExistence type="predicted"/>
<accession>A0AAD8U2W4</accession>
<dbReference type="CDD" id="cd00303">
    <property type="entry name" value="retropepsin_like"/>
    <property type="match status" value="1"/>
</dbReference>
<keyword evidence="3" id="KW-1185">Reference proteome</keyword>